<sequence length="458" mass="49888">MTDLKWSGCLNTRDLTGLPTRYGGTTRAGLIRTDSLHQLDDAGWAAFRDAKAGLVLDLRSDWEMTEPHPLDGDLSYRRIPWIDPVADKLRVAEDEPLMADIYRGSLDRNTGQILQAYRAIAAVPLDVPVVVHCRSGKDRTGLLVALLQELAGVPRDAIADDFAVSEANLGILQRIAAVPGTDEDRELAGRLWRSLPETILAALDHVDERYGGVRAYLAGCGLTPREIHRLGLRLLTGVEVEAVVFDFDGLLMDTETTMVESWKAEWAHHGLELDLADDFWPGHGGDTSTVRYARLAAHVPDFDRDASHARRTAHRDRMHASMDFRPGIRDWLLEARELGLRVGIASSSPRKWVVGHLERVGALDLFDVVTTGDEVDGHKPDPAVYSLALARLDLPGRSALAVEDTPHGVEAAAAAGMRTAGVPNPYVPAETMRAAGVVLDSAEQLSLSETLYAACSAG</sequence>
<dbReference type="PANTHER" id="PTHR43481">
    <property type="entry name" value="FRUCTOSE-1-PHOSPHATE PHOSPHATASE"/>
    <property type="match status" value="1"/>
</dbReference>
<dbReference type="SUPFAM" id="SSF56784">
    <property type="entry name" value="HAD-like"/>
    <property type="match status" value="1"/>
</dbReference>
<dbReference type="InterPro" id="IPR041492">
    <property type="entry name" value="HAD_2"/>
</dbReference>
<dbReference type="RefSeq" id="WP_184793457.1">
    <property type="nucleotide sequence ID" value="NZ_JACHMY010000001.1"/>
</dbReference>
<dbReference type="InterPro" id="IPR023198">
    <property type="entry name" value="PGP-like_dom2"/>
</dbReference>
<dbReference type="Pfam" id="PF13350">
    <property type="entry name" value="Y_phosphatase3"/>
    <property type="match status" value="1"/>
</dbReference>
<dbReference type="InterPro" id="IPR000387">
    <property type="entry name" value="Tyr_Pase_dom"/>
</dbReference>
<dbReference type="PANTHER" id="PTHR43481:SF4">
    <property type="entry name" value="GLYCEROL-1-PHOSPHATE PHOSPHOHYDROLASE 1-RELATED"/>
    <property type="match status" value="1"/>
</dbReference>
<dbReference type="GO" id="GO:0004725">
    <property type="term" value="F:protein tyrosine phosphatase activity"/>
    <property type="evidence" value="ECO:0007669"/>
    <property type="project" value="UniProtKB-EC"/>
</dbReference>
<organism evidence="4 5">
    <name type="scientific">Kribbella italica</name>
    <dbReference type="NCBI Taxonomy" id="1540520"/>
    <lineage>
        <taxon>Bacteria</taxon>
        <taxon>Bacillati</taxon>
        <taxon>Actinomycetota</taxon>
        <taxon>Actinomycetes</taxon>
        <taxon>Propionibacteriales</taxon>
        <taxon>Kribbellaceae</taxon>
        <taxon>Kribbella</taxon>
    </lineage>
</organism>
<evidence type="ECO:0000313" key="4">
    <source>
        <dbReference type="EMBL" id="MBB5833586.1"/>
    </source>
</evidence>
<dbReference type="Gene3D" id="3.40.50.1000">
    <property type="entry name" value="HAD superfamily/HAD-like"/>
    <property type="match status" value="1"/>
</dbReference>
<dbReference type="Gene3D" id="1.10.150.240">
    <property type="entry name" value="Putative phosphatase, domain 2"/>
    <property type="match status" value="1"/>
</dbReference>
<dbReference type="Gene3D" id="3.90.190.10">
    <property type="entry name" value="Protein tyrosine phosphatase superfamily"/>
    <property type="match status" value="1"/>
</dbReference>
<keyword evidence="5" id="KW-1185">Reference proteome</keyword>
<evidence type="ECO:0000256" key="1">
    <source>
        <dbReference type="ARBA" id="ARBA00013064"/>
    </source>
</evidence>
<dbReference type="Pfam" id="PF13419">
    <property type="entry name" value="HAD_2"/>
    <property type="match status" value="1"/>
</dbReference>
<feature type="domain" description="Rhodanese" evidence="3">
    <location>
        <begin position="96"/>
        <end position="183"/>
    </location>
</feature>
<evidence type="ECO:0000259" key="2">
    <source>
        <dbReference type="PROSITE" id="PS50056"/>
    </source>
</evidence>
<protein>
    <recommendedName>
        <fullName evidence="1">protein-tyrosine-phosphatase</fullName>
        <ecNumber evidence="1">3.1.3.48</ecNumber>
    </recommendedName>
</protein>
<gene>
    <name evidence="4" type="ORF">HDA39_000320</name>
</gene>
<dbReference type="SUPFAM" id="SSF52799">
    <property type="entry name" value="(Phosphotyrosine protein) phosphatases II"/>
    <property type="match status" value="1"/>
</dbReference>
<evidence type="ECO:0000313" key="5">
    <source>
        <dbReference type="Proteomes" id="UP000549971"/>
    </source>
</evidence>
<evidence type="ECO:0000259" key="3">
    <source>
        <dbReference type="PROSITE" id="PS50206"/>
    </source>
</evidence>
<comment type="caution">
    <text evidence="4">The sequence shown here is derived from an EMBL/GenBank/DDBJ whole genome shotgun (WGS) entry which is preliminary data.</text>
</comment>
<dbReference type="InterPro" id="IPR036412">
    <property type="entry name" value="HAD-like_sf"/>
</dbReference>
<dbReference type="AlphaFoldDB" id="A0A7W9J0X2"/>
<dbReference type="Proteomes" id="UP000549971">
    <property type="component" value="Unassembled WGS sequence"/>
</dbReference>
<dbReference type="InterPro" id="IPR006439">
    <property type="entry name" value="HAD-SF_hydro_IA"/>
</dbReference>
<name>A0A7W9J0X2_9ACTN</name>
<dbReference type="EMBL" id="JACHMY010000001">
    <property type="protein sequence ID" value="MBB5833586.1"/>
    <property type="molecule type" value="Genomic_DNA"/>
</dbReference>
<accession>A0A7W9J0X2</accession>
<dbReference type="EC" id="3.1.3.48" evidence="1"/>
<dbReference type="PROSITE" id="PS50206">
    <property type="entry name" value="RHODANESE_3"/>
    <property type="match status" value="1"/>
</dbReference>
<dbReference type="PROSITE" id="PS00383">
    <property type="entry name" value="TYR_PHOSPHATASE_1"/>
    <property type="match status" value="1"/>
</dbReference>
<dbReference type="InterPro" id="IPR023214">
    <property type="entry name" value="HAD_sf"/>
</dbReference>
<reference evidence="4 5" key="1">
    <citation type="submission" date="2020-08" db="EMBL/GenBank/DDBJ databases">
        <title>Sequencing the genomes of 1000 actinobacteria strains.</title>
        <authorList>
            <person name="Klenk H.-P."/>
        </authorList>
    </citation>
    <scope>NUCLEOTIDE SEQUENCE [LARGE SCALE GENOMIC DNA]</scope>
    <source>
        <strain evidence="4 5">DSM 28967</strain>
    </source>
</reference>
<dbReference type="InterPro" id="IPR029021">
    <property type="entry name" value="Prot-tyrosine_phosphatase-like"/>
</dbReference>
<proteinExistence type="predicted"/>
<dbReference type="InterPro" id="IPR016130">
    <property type="entry name" value="Tyr_Pase_AS"/>
</dbReference>
<keyword evidence="4" id="KW-0378">Hydrolase</keyword>
<dbReference type="GO" id="GO:0050308">
    <property type="term" value="F:sugar-phosphatase activity"/>
    <property type="evidence" value="ECO:0007669"/>
    <property type="project" value="TreeGrafter"/>
</dbReference>
<dbReference type="InterPro" id="IPR026893">
    <property type="entry name" value="Tyr/Ser_Pase_IphP-type"/>
</dbReference>
<dbReference type="SFLD" id="SFLDG01129">
    <property type="entry name" value="C1.5:_HAD__Beta-PGM__Phosphata"/>
    <property type="match status" value="1"/>
</dbReference>
<dbReference type="PROSITE" id="PS50056">
    <property type="entry name" value="TYR_PHOSPHATASE_2"/>
    <property type="match status" value="1"/>
</dbReference>
<dbReference type="InterPro" id="IPR051806">
    <property type="entry name" value="HAD-like_SPP"/>
</dbReference>
<dbReference type="SFLD" id="SFLDS00003">
    <property type="entry name" value="Haloacid_Dehalogenase"/>
    <property type="match status" value="1"/>
</dbReference>
<dbReference type="NCBIfam" id="TIGR01509">
    <property type="entry name" value="HAD-SF-IA-v3"/>
    <property type="match status" value="1"/>
</dbReference>
<dbReference type="InterPro" id="IPR001763">
    <property type="entry name" value="Rhodanese-like_dom"/>
</dbReference>
<dbReference type="PRINTS" id="PR00413">
    <property type="entry name" value="HADHALOGNASE"/>
</dbReference>
<feature type="domain" description="Tyrosine specific protein phosphatases" evidence="2">
    <location>
        <begin position="128"/>
        <end position="146"/>
    </location>
</feature>